<evidence type="ECO:0000256" key="10">
    <source>
        <dbReference type="ARBA" id="ARBA00022840"/>
    </source>
</evidence>
<dbReference type="GO" id="GO:0005886">
    <property type="term" value="C:plasma membrane"/>
    <property type="evidence" value="ECO:0007669"/>
    <property type="project" value="TreeGrafter"/>
</dbReference>
<evidence type="ECO:0000256" key="7">
    <source>
        <dbReference type="ARBA" id="ARBA00022679"/>
    </source>
</evidence>
<organism evidence="15 16">
    <name type="scientific">Mucilaginibacter pallidiroseus</name>
    <dbReference type="NCBI Taxonomy" id="2599295"/>
    <lineage>
        <taxon>Bacteria</taxon>
        <taxon>Pseudomonadati</taxon>
        <taxon>Bacteroidota</taxon>
        <taxon>Sphingobacteriia</taxon>
        <taxon>Sphingobacteriales</taxon>
        <taxon>Sphingobacteriaceae</taxon>
        <taxon>Mucilaginibacter</taxon>
    </lineage>
</organism>
<keyword evidence="14" id="KW-1133">Transmembrane helix</keyword>
<comment type="caution">
    <text evidence="15">The sequence shown here is derived from an EMBL/GenBank/DDBJ whole genome shotgun (WGS) entry which is preliminary data.</text>
</comment>
<keyword evidence="11 13" id="KW-0443">Lipid metabolism</keyword>
<evidence type="ECO:0000256" key="6">
    <source>
        <dbReference type="ARBA" id="ARBA00022556"/>
    </source>
</evidence>
<dbReference type="GO" id="GO:0009029">
    <property type="term" value="F:lipid-A 4'-kinase activity"/>
    <property type="evidence" value="ECO:0007669"/>
    <property type="project" value="UniProtKB-UniRule"/>
</dbReference>
<comment type="pathway">
    <text evidence="2 13">Glycolipid biosynthesis; lipid IV(A) biosynthesis; lipid IV(A) from (3R)-3-hydroxytetradecanoyl-[acyl-carrier-protein] and UDP-N-acetyl-alpha-D-glucosamine: step 6/6.</text>
</comment>
<keyword evidence="14" id="KW-0472">Membrane</keyword>
<feature type="transmembrane region" description="Helical" evidence="14">
    <location>
        <begin position="6"/>
        <end position="25"/>
    </location>
</feature>
<dbReference type="InterPro" id="IPR027417">
    <property type="entry name" value="P-loop_NTPase"/>
</dbReference>
<evidence type="ECO:0000256" key="8">
    <source>
        <dbReference type="ARBA" id="ARBA00022741"/>
    </source>
</evidence>
<name>A0A563U7Z8_9SPHI</name>
<accession>A0A563U7Z8</accession>
<evidence type="ECO:0000313" key="15">
    <source>
        <dbReference type="EMBL" id="TWR27419.1"/>
    </source>
</evidence>
<dbReference type="RefSeq" id="WP_146382388.1">
    <property type="nucleotide sequence ID" value="NZ_VOEJ01000006.1"/>
</dbReference>
<reference evidence="15 16" key="1">
    <citation type="submission" date="2019-07" db="EMBL/GenBank/DDBJ databases">
        <authorList>
            <person name="Kim J."/>
        </authorList>
    </citation>
    <scope>NUCLEOTIDE SEQUENCE [LARGE SCALE GENOMIC DNA]</scope>
    <source>
        <strain evidence="16">dk17</strain>
    </source>
</reference>
<evidence type="ECO:0000256" key="1">
    <source>
        <dbReference type="ARBA" id="ARBA00002274"/>
    </source>
</evidence>
<keyword evidence="5 13" id="KW-0444">Lipid biosynthesis</keyword>
<comment type="caution">
    <text evidence="13">Lacks conserved residue(s) required for the propagation of feature annotation.</text>
</comment>
<evidence type="ECO:0000256" key="2">
    <source>
        <dbReference type="ARBA" id="ARBA00004870"/>
    </source>
</evidence>
<dbReference type="InterPro" id="IPR003758">
    <property type="entry name" value="LpxK"/>
</dbReference>
<comment type="catalytic activity">
    <reaction evidence="13">
        <text>a lipid A disaccharide + ATP = a lipid IVA + ADP + H(+)</text>
        <dbReference type="Rhea" id="RHEA:67840"/>
        <dbReference type="ChEBI" id="CHEBI:15378"/>
        <dbReference type="ChEBI" id="CHEBI:30616"/>
        <dbReference type="ChEBI" id="CHEBI:176343"/>
        <dbReference type="ChEBI" id="CHEBI:176425"/>
        <dbReference type="ChEBI" id="CHEBI:456216"/>
        <dbReference type="EC" id="2.7.1.130"/>
    </reaction>
</comment>
<keyword evidence="10 13" id="KW-0067">ATP-binding</keyword>
<dbReference type="EC" id="2.7.1.130" evidence="3 13"/>
<gene>
    <name evidence="13 15" type="primary">lpxK</name>
    <name evidence="15" type="ORF">FPZ43_13130</name>
</gene>
<dbReference type="SUPFAM" id="SSF52540">
    <property type="entry name" value="P-loop containing nucleoside triphosphate hydrolases"/>
    <property type="match status" value="1"/>
</dbReference>
<dbReference type="HAMAP" id="MF_00409">
    <property type="entry name" value="LpxK"/>
    <property type="match status" value="1"/>
</dbReference>
<evidence type="ECO:0000256" key="11">
    <source>
        <dbReference type="ARBA" id="ARBA00023098"/>
    </source>
</evidence>
<keyword evidence="14" id="KW-0812">Transmembrane</keyword>
<dbReference type="PANTHER" id="PTHR42724">
    <property type="entry name" value="TETRAACYLDISACCHARIDE 4'-KINASE"/>
    <property type="match status" value="1"/>
</dbReference>
<proteinExistence type="inferred from homology"/>
<dbReference type="OrthoDB" id="9766423at2"/>
<dbReference type="GO" id="GO:0005524">
    <property type="term" value="F:ATP binding"/>
    <property type="evidence" value="ECO:0007669"/>
    <property type="project" value="UniProtKB-UniRule"/>
</dbReference>
<keyword evidence="8 13" id="KW-0547">Nucleotide-binding</keyword>
<keyword evidence="9 13" id="KW-0418">Kinase</keyword>
<dbReference type="UniPathway" id="UPA00359">
    <property type="reaction ID" value="UER00482"/>
</dbReference>
<evidence type="ECO:0000313" key="16">
    <source>
        <dbReference type="Proteomes" id="UP000320042"/>
    </source>
</evidence>
<dbReference type="NCBIfam" id="TIGR00682">
    <property type="entry name" value="lpxK"/>
    <property type="match status" value="1"/>
</dbReference>
<dbReference type="GO" id="GO:0009244">
    <property type="term" value="P:lipopolysaccharide core region biosynthetic process"/>
    <property type="evidence" value="ECO:0007669"/>
    <property type="project" value="TreeGrafter"/>
</dbReference>
<dbReference type="AlphaFoldDB" id="A0A563U7Z8"/>
<dbReference type="PANTHER" id="PTHR42724:SF1">
    <property type="entry name" value="TETRAACYLDISACCHARIDE 4'-KINASE, MITOCHONDRIAL-RELATED"/>
    <property type="match status" value="1"/>
</dbReference>
<dbReference type="Proteomes" id="UP000320042">
    <property type="component" value="Unassembled WGS sequence"/>
</dbReference>
<comment type="function">
    <text evidence="1 13">Transfers the gamma-phosphate of ATP to the 4'-position of a tetraacyldisaccharide 1-phosphate intermediate (termed DS-1-P) to form tetraacyldisaccharide 1,4'-bis-phosphate (lipid IVA).</text>
</comment>
<keyword evidence="16" id="KW-1185">Reference proteome</keyword>
<evidence type="ECO:0000256" key="12">
    <source>
        <dbReference type="ARBA" id="ARBA00029757"/>
    </source>
</evidence>
<evidence type="ECO:0000256" key="3">
    <source>
        <dbReference type="ARBA" id="ARBA00012071"/>
    </source>
</evidence>
<keyword evidence="6 13" id="KW-0441">Lipid A biosynthesis</keyword>
<comment type="similarity">
    <text evidence="13">Belongs to the LpxK family.</text>
</comment>
<dbReference type="GO" id="GO:0009245">
    <property type="term" value="P:lipid A biosynthetic process"/>
    <property type="evidence" value="ECO:0007669"/>
    <property type="project" value="UniProtKB-UniRule"/>
</dbReference>
<protein>
    <recommendedName>
        <fullName evidence="4 13">Tetraacyldisaccharide 4'-kinase</fullName>
        <ecNumber evidence="3 13">2.7.1.130</ecNumber>
    </recommendedName>
    <alternativeName>
        <fullName evidence="12 13">Lipid A 4'-kinase</fullName>
    </alternativeName>
</protein>
<evidence type="ECO:0000256" key="5">
    <source>
        <dbReference type="ARBA" id="ARBA00022516"/>
    </source>
</evidence>
<dbReference type="Pfam" id="PF02606">
    <property type="entry name" value="LpxK"/>
    <property type="match status" value="1"/>
</dbReference>
<evidence type="ECO:0000256" key="4">
    <source>
        <dbReference type="ARBA" id="ARBA00016436"/>
    </source>
</evidence>
<sequence length="351" mass="39652">MQFLRWLLLPLSLLYGFVVIIRNWLYDAGIFKSREFDLPVISVGNLEVGGAGKSPMTEYLIALFKRDYKLATLSRGYGRQTKGFITAPANAVATQVGDEPAQFKSKYPDVTVAVCEDRAAGIDNLKAQHNLIILDDAFQHRAVKPGFSILLFDYKSLQQPQFMLPAGNLREPFSGRWRADMMVVTKCPPNIGEAEFTRCYNRLSPMNWQPLFFSSIKYQPLRPLNGNDVDISIDADTTVFLLTGIANPAPLTTYLQTQTPKIVHHNYPDHHQFTLKNISKLAADFAACTSPNKLIITTEKDAQRLREQSLQNAVAQLPFFVQPIGIEFLNNGQQNFDKIITDYVRQYPNNN</sequence>
<evidence type="ECO:0000256" key="14">
    <source>
        <dbReference type="SAM" id="Phobius"/>
    </source>
</evidence>
<keyword evidence="7 13" id="KW-0808">Transferase</keyword>
<evidence type="ECO:0000256" key="13">
    <source>
        <dbReference type="HAMAP-Rule" id="MF_00409"/>
    </source>
</evidence>
<dbReference type="EMBL" id="VOEJ01000006">
    <property type="protein sequence ID" value="TWR27419.1"/>
    <property type="molecule type" value="Genomic_DNA"/>
</dbReference>
<evidence type="ECO:0000256" key="9">
    <source>
        <dbReference type="ARBA" id="ARBA00022777"/>
    </source>
</evidence>